<gene>
    <name evidence="2" type="ORF">SCF082_LOCUS20518</name>
</gene>
<comment type="caution">
    <text evidence="2">The sequence shown here is derived from an EMBL/GenBank/DDBJ whole genome shotgun (WGS) entry which is preliminary data.</text>
</comment>
<feature type="compositionally biased region" description="Polar residues" evidence="1">
    <location>
        <begin position="216"/>
        <end position="228"/>
    </location>
</feature>
<feature type="region of interest" description="Disordered" evidence="1">
    <location>
        <begin position="406"/>
        <end position="432"/>
    </location>
</feature>
<name>A0ABP0L409_9DINO</name>
<feature type="region of interest" description="Disordered" evidence="1">
    <location>
        <begin position="215"/>
        <end position="235"/>
    </location>
</feature>
<accession>A0ABP0L409</accession>
<evidence type="ECO:0008006" key="4">
    <source>
        <dbReference type="Google" id="ProtNLM"/>
    </source>
</evidence>
<evidence type="ECO:0000313" key="2">
    <source>
        <dbReference type="EMBL" id="CAK9033512.1"/>
    </source>
</evidence>
<dbReference type="SUPFAM" id="SSF50156">
    <property type="entry name" value="PDZ domain-like"/>
    <property type="match status" value="1"/>
</dbReference>
<dbReference type="EMBL" id="CAXAMM010014347">
    <property type="protein sequence ID" value="CAK9033512.1"/>
    <property type="molecule type" value="Genomic_DNA"/>
</dbReference>
<keyword evidence="3" id="KW-1185">Reference proteome</keyword>
<sequence>MKHRAGVRSNSVGSVRRGLGASNCPRLSLFLPHEHGLENPPRTASSMDNILQMMEVAWRQISAARGSTVKLANPEHNLLVSLESARDFMLGMLTEPDPGRRHLEEVFGGDCSRIAQVRAILDAVKLSSRIVGDDRVISCMNAVKSVESVLKKDCGAAARLSEAQRKELKRIHDKQSRFEARHLRGEFSPLKSSTARQSFLLSATGRGEEIVPAVSGNFSRPRSASTSAIGGDDDNENWKALRDTWESGSLFHTRVEALKEPQRSENADVNGCRSRSSSSSEDSAIEAELGKEEMGKVQVDTREPEESLQVAFAASFVSAPKDSAIEAELGKEEMEKVQVDTREPEESLQVAFAASFVSAPKDSAIEAELGKEEMEKVQVDTREPEESLQVAFAASFVSAPKASEALEKNSPEVDDQQAGYKDPNPPGSREDERFASEQIFDPEQPAGEDSDSDSDVPMPENWGVQRQKRGSIIRPVELPQHLLEAAKLAGYGAGLLDVVEFQVACHEEKIGIAFKILPPAGHLVVERITPGSPAEALMLPKGRLLCVNGVHTGSIEAKEFFGLMEQRPSSSSSCVPV</sequence>
<dbReference type="Proteomes" id="UP001642464">
    <property type="component" value="Unassembled WGS sequence"/>
</dbReference>
<feature type="region of interest" description="Disordered" evidence="1">
    <location>
        <begin position="259"/>
        <end position="288"/>
    </location>
</feature>
<feature type="region of interest" description="Disordered" evidence="1">
    <location>
        <begin position="442"/>
        <end position="461"/>
    </location>
</feature>
<dbReference type="InterPro" id="IPR036034">
    <property type="entry name" value="PDZ_sf"/>
</dbReference>
<evidence type="ECO:0000313" key="3">
    <source>
        <dbReference type="Proteomes" id="UP001642464"/>
    </source>
</evidence>
<reference evidence="2 3" key="1">
    <citation type="submission" date="2024-02" db="EMBL/GenBank/DDBJ databases">
        <authorList>
            <person name="Chen Y."/>
            <person name="Shah S."/>
            <person name="Dougan E. K."/>
            <person name="Thang M."/>
            <person name="Chan C."/>
        </authorList>
    </citation>
    <scope>NUCLEOTIDE SEQUENCE [LARGE SCALE GENOMIC DNA]</scope>
</reference>
<protein>
    <recommendedName>
        <fullName evidence="4">PDZ domain-containing protein</fullName>
    </recommendedName>
</protein>
<evidence type="ECO:0000256" key="1">
    <source>
        <dbReference type="SAM" id="MobiDB-lite"/>
    </source>
</evidence>
<proteinExistence type="predicted"/>
<organism evidence="2 3">
    <name type="scientific">Durusdinium trenchii</name>
    <dbReference type="NCBI Taxonomy" id="1381693"/>
    <lineage>
        <taxon>Eukaryota</taxon>
        <taxon>Sar</taxon>
        <taxon>Alveolata</taxon>
        <taxon>Dinophyceae</taxon>
        <taxon>Suessiales</taxon>
        <taxon>Symbiodiniaceae</taxon>
        <taxon>Durusdinium</taxon>
    </lineage>
</organism>